<dbReference type="Proteomes" id="UP000309128">
    <property type="component" value="Unassembled WGS sequence"/>
</dbReference>
<dbReference type="InterPro" id="IPR051531">
    <property type="entry name" value="N-acetyltransferase"/>
</dbReference>
<evidence type="ECO:0000313" key="3">
    <source>
        <dbReference type="Proteomes" id="UP000309128"/>
    </source>
</evidence>
<reference evidence="2 3" key="1">
    <citation type="submission" date="2019-05" db="EMBL/GenBank/DDBJ databases">
        <title>Draft genome sequence of Nonomuraea turkmeniaca DSM 43926.</title>
        <authorList>
            <person name="Saricaoglu S."/>
            <person name="Isik K."/>
        </authorList>
    </citation>
    <scope>NUCLEOTIDE SEQUENCE [LARGE SCALE GENOMIC DNA]</scope>
    <source>
        <strain evidence="2 3">DSM 43926</strain>
    </source>
</reference>
<protein>
    <submittedName>
        <fullName evidence="2">GNAT family N-acetyltransferase</fullName>
    </submittedName>
</protein>
<dbReference type="EMBL" id="VCKY01000213">
    <property type="protein sequence ID" value="TMR09877.1"/>
    <property type="molecule type" value="Genomic_DNA"/>
</dbReference>
<dbReference type="Pfam" id="PF13302">
    <property type="entry name" value="Acetyltransf_3"/>
    <property type="match status" value="1"/>
</dbReference>
<dbReference type="PROSITE" id="PS51186">
    <property type="entry name" value="GNAT"/>
    <property type="match status" value="1"/>
</dbReference>
<comment type="caution">
    <text evidence="2">The sequence shown here is derived from an EMBL/GenBank/DDBJ whole genome shotgun (WGS) entry which is preliminary data.</text>
</comment>
<accession>A0A5S4F1Y5</accession>
<dbReference type="PANTHER" id="PTHR43792:SF1">
    <property type="entry name" value="N-ACETYLTRANSFERASE DOMAIN-CONTAINING PROTEIN"/>
    <property type="match status" value="1"/>
</dbReference>
<keyword evidence="2" id="KW-0808">Transferase</keyword>
<feature type="domain" description="N-acetyltransferase" evidence="1">
    <location>
        <begin position="22"/>
        <end position="184"/>
    </location>
</feature>
<name>A0A5S4F1Y5_9ACTN</name>
<evidence type="ECO:0000259" key="1">
    <source>
        <dbReference type="PROSITE" id="PS51186"/>
    </source>
</evidence>
<dbReference type="AlphaFoldDB" id="A0A5S4F1Y5"/>
<dbReference type="Gene3D" id="3.40.630.30">
    <property type="match status" value="1"/>
</dbReference>
<sequence length="196" mass="21684">MKNDHDIGADPPDDRVLTTSRLRLPPWEERFADDLVRLSRDERVMRHIGSGPWTAEYAGERHRHALRQWQDEGFGMRAILRGERFAGLVSLVSCTLPGVAEPAMEIGWWIDPAAWGQGIATEAAAAVRDEAFRLGAATLIARHHPANEASGRIMVKLGMIPHGDGTDRYGRPCRIHILPQPGLHRAGSPDRPDTPG</sequence>
<dbReference type="InterPro" id="IPR000182">
    <property type="entry name" value="GNAT_dom"/>
</dbReference>
<dbReference type="OrthoDB" id="3533156at2"/>
<dbReference type="PANTHER" id="PTHR43792">
    <property type="entry name" value="GNAT FAMILY, PUTATIVE (AFU_ORTHOLOGUE AFUA_3G00765)-RELATED-RELATED"/>
    <property type="match status" value="1"/>
</dbReference>
<gene>
    <name evidence="2" type="ORF">ETD86_41840</name>
</gene>
<keyword evidence="3" id="KW-1185">Reference proteome</keyword>
<dbReference type="GO" id="GO:0016747">
    <property type="term" value="F:acyltransferase activity, transferring groups other than amino-acyl groups"/>
    <property type="evidence" value="ECO:0007669"/>
    <property type="project" value="InterPro"/>
</dbReference>
<dbReference type="InterPro" id="IPR016181">
    <property type="entry name" value="Acyl_CoA_acyltransferase"/>
</dbReference>
<dbReference type="SUPFAM" id="SSF55729">
    <property type="entry name" value="Acyl-CoA N-acyltransferases (Nat)"/>
    <property type="match status" value="1"/>
</dbReference>
<evidence type="ECO:0000313" key="2">
    <source>
        <dbReference type="EMBL" id="TMR09877.1"/>
    </source>
</evidence>
<proteinExistence type="predicted"/>
<dbReference type="RefSeq" id="WP_138672176.1">
    <property type="nucleotide sequence ID" value="NZ_VCKY01000213.1"/>
</dbReference>
<organism evidence="2 3">
    <name type="scientific">Nonomuraea turkmeniaca</name>
    <dbReference type="NCBI Taxonomy" id="103838"/>
    <lineage>
        <taxon>Bacteria</taxon>
        <taxon>Bacillati</taxon>
        <taxon>Actinomycetota</taxon>
        <taxon>Actinomycetes</taxon>
        <taxon>Streptosporangiales</taxon>
        <taxon>Streptosporangiaceae</taxon>
        <taxon>Nonomuraea</taxon>
    </lineage>
</organism>
<dbReference type="CDD" id="cd04301">
    <property type="entry name" value="NAT_SF"/>
    <property type="match status" value="1"/>
</dbReference>